<name>A0A016TXQ3_9BILA</name>
<feature type="domain" description="Reverse transcriptase" evidence="1">
    <location>
        <begin position="1"/>
        <end position="123"/>
    </location>
</feature>
<dbReference type="OrthoDB" id="8042232at2759"/>
<dbReference type="PANTHER" id="PTHR21301">
    <property type="entry name" value="REVERSE TRANSCRIPTASE"/>
    <property type="match status" value="1"/>
</dbReference>
<dbReference type="InterPro" id="IPR000477">
    <property type="entry name" value="RT_dom"/>
</dbReference>
<evidence type="ECO:0000259" key="1">
    <source>
        <dbReference type="PROSITE" id="PS50878"/>
    </source>
</evidence>
<dbReference type="EMBL" id="JARK01001406">
    <property type="protein sequence ID" value="EYC07526.1"/>
    <property type="molecule type" value="Genomic_DNA"/>
</dbReference>
<proteinExistence type="predicted"/>
<keyword evidence="3" id="KW-1185">Reference proteome</keyword>
<comment type="caution">
    <text evidence="2">The sequence shown here is derived from an EMBL/GenBank/DDBJ whole genome shotgun (WGS) entry which is preliminary data.</text>
</comment>
<organism evidence="2 3">
    <name type="scientific">Ancylostoma ceylanicum</name>
    <dbReference type="NCBI Taxonomy" id="53326"/>
    <lineage>
        <taxon>Eukaryota</taxon>
        <taxon>Metazoa</taxon>
        <taxon>Ecdysozoa</taxon>
        <taxon>Nematoda</taxon>
        <taxon>Chromadorea</taxon>
        <taxon>Rhabditida</taxon>
        <taxon>Rhabditina</taxon>
        <taxon>Rhabditomorpha</taxon>
        <taxon>Strongyloidea</taxon>
        <taxon>Ancylostomatidae</taxon>
        <taxon>Ancylostomatinae</taxon>
        <taxon>Ancylostoma</taxon>
    </lineage>
</organism>
<evidence type="ECO:0000313" key="3">
    <source>
        <dbReference type="Proteomes" id="UP000024635"/>
    </source>
</evidence>
<reference evidence="3" key="1">
    <citation type="journal article" date="2015" name="Nat. Genet.">
        <title>The genome and transcriptome of the zoonotic hookworm Ancylostoma ceylanicum identify infection-specific gene families.</title>
        <authorList>
            <person name="Schwarz E.M."/>
            <person name="Hu Y."/>
            <person name="Antoshechkin I."/>
            <person name="Miller M.M."/>
            <person name="Sternberg P.W."/>
            <person name="Aroian R.V."/>
        </authorList>
    </citation>
    <scope>NUCLEOTIDE SEQUENCE</scope>
    <source>
        <strain evidence="3">HY135</strain>
    </source>
</reference>
<dbReference type="STRING" id="53326.A0A016TXQ3"/>
<evidence type="ECO:0000313" key="2">
    <source>
        <dbReference type="EMBL" id="EYC07526.1"/>
    </source>
</evidence>
<dbReference type="PROSITE" id="PS50878">
    <property type="entry name" value="RT_POL"/>
    <property type="match status" value="1"/>
</dbReference>
<dbReference type="Proteomes" id="UP000024635">
    <property type="component" value="Unassembled WGS sequence"/>
</dbReference>
<sequence length="238" mass="27548">MIKSVLFCNVFRFENKSYEQKRGLAMGNRVAPLLAIVFLDRFEKSSLTSGLLHYYYKRYIDDVFVIGTTEMDVDTTLERLNAFDLKMSFTVERPEVNGYLPFLNTKSRVNHGQKEHLWHKKSASANILVHARSAHPPFIKANVVRNLMKTRTSYAWVRTKMCKERLPAYLMKTATGRVPPLHDVRERPARAVNQVVKRSGLPVRLVFCPPQTLKKILTSTRIYESKCPQSDCQYCTEE</sequence>
<dbReference type="AlphaFoldDB" id="A0A016TXQ3"/>
<protein>
    <recommendedName>
        <fullName evidence="1">Reverse transcriptase domain-containing protein</fullName>
    </recommendedName>
</protein>
<accession>A0A016TXQ3</accession>
<dbReference type="PANTHER" id="PTHR21301:SF10">
    <property type="entry name" value="REVERSE TRANSCRIPTASE DOMAIN-CONTAINING PROTEIN"/>
    <property type="match status" value="1"/>
</dbReference>
<gene>
    <name evidence="2" type="primary">Acey_s0070.g479</name>
    <name evidence="2" type="ORF">Y032_0070g479</name>
</gene>